<proteinExistence type="inferred from homology"/>
<feature type="domain" description="PPIase FKBP-type" evidence="8">
    <location>
        <begin position="63"/>
        <end position="150"/>
    </location>
</feature>
<evidence type="ECO:0000256" key="3">
    <source>
        <dbReference type="ARBA" id="ARBA00023110"/>
    </source>
</evidence>
<protein>
    <recommendedName>
        <fullName evidence="2 6">peptidylprolyl isomerase</fullName>
        <ecNumber evidence="2 6">5.2.1.8</ecNumber>
    </recommendedName>
</protein>
<keyword evidence="10" id="KW-1185">Reference proteome</keyword>
<dbReference type="OrthoDB" id="1902587at2759"/>
<dbReference type="HOGENOM" id="CLU_013615_8_1_1"/>
<evidence type="ECO:0000256" key="6">
    <source>
        <dbReference type="PROSITE-ProRule" id="PRU00277"/>
    </source>
</evidence>
<organism evidence="9 10">
    <name type="scientific">Lodderomyces elongisporus (strain ATCC 11503 / CBS 2605 / JCM 1781 / NBRC 1676 / NRRL YB-4239)</name>
    <name type="common">Yeast</name>
    <name type="synonym">Saccharomyces elongisporus</name>
    <dbReference type="NCBI Taxonomy" id="379508"/>
    <lineage>
        <taxon>Eukaryota</taxon>
        <taxon>Fungi</taxon>
        <taxon>Dikarya</taxon>
        <taxon>Ascomycota</taxon>
        <taxon>Saccharomycotina</taxon>
        <taxon>Pichiomycetes</taxon>
        <taxon>Debaryomycetaceae</taxon>
        <taxon>Candida/Lodderomyces clade</taxon>
        <taxon>Lodderomyces</taxon>
    </lineage>
</organism>
<evidence type="ECO:0000259" key="8">
    <source>
        <dbReference type="PROSITE" id="PS50059"/>
    </source>
</evidence>
<dbReference type="AlphaFoldDB" id="A5E1A5"/>
<dbReference type="FunFam" id="3.10.50.40:FF:000006">
    <property type="entry name" value="Peptidyl-prolyl cis-trans isomerase"/>
    <property type="match status" value="1"/>
</dbReference>
<comment type="similarity">
    <text evidence="5">Belongs to the FKBP-type PPIase family. FKBP2 subfamily.</text>
</comment>
<evidence type="ECO:0000256" key="7">
    <source>
        <dbReference type="SAM" id="MobiDB-lite"/>
    </source>
</evidence>
<gene>
    <name evidence="9" type="ORF">LELG_03392</name>
</gene>
<dbReference type="eggNOG" id="KOG0549">
    <property type="taxonomic scope" value="Eukaryota"/>
</dbReference>
<dbReference type="EC" id="5.2.1.8" evidence="2 6"/>
<evidence type="ECO:0000256" key="1">
    <source>
        <dbReference type="ARBA" id="ARBA00000971"/>
    </source>
</evidence>
<dbReference type="Pfam" id="PF00254">
    <property type="entry name" value="FKBP_C"/>
    <property type="match status" value="1"/>
</dbReference>
<dbReference type="InterPro" id="IPR044609">
    <property type="entry name" value="FKBP2/11"/>
</dbReference>
<dbReference type="FunCoup" id="A5E1A5">
    <property type="interactions" value="535"/>
</dbReference>
<dbReference type="EMBL" id="CH981527">
    <property type="protein sequence ID" value="EDK45213.1"/>
    <property type="molecule type" value="Genomic_DNA"/>
</dbReference>
<dbReference type="KEGG" id="lel:PVL30_002888"/>
<evidence type="ECO:0000313" key="10">
    <source>
        <dbReference type="Proteomes" id="UP000001996"/>
    </source>
</evidence>
<evidence type="ECO:0000256" key="5">
    <source>
        <dbReference type="ARBA" id="ARBA00024206"/>
    </source>
</evidence>
<dbReference type="InterPro" id="IPR046357">
    <property type="entry name" value="PPIase_dom_sf"/>
</dbReference>
<dbReference type="Gene3D" id="3.10.50.40">
    <property type="match status" value="1"/>
</dbReference>
<name>A5E1A5_LODEL</name>
<feature type="compositionally biased region" description="Basic and acidic residues" evidence="7">
    <location>
        <begin position="165"/>
        <end position="181"/>
    </location>
</feature>
<dbReference type="GO" id="GO:0005783">
    <property type="term" value="C:endoplasmic reticulum"/>
    <property type="evidence" value="ECO:0007669"/>
    <property type="project" value="TreeGrafter"/>
</dbReference>
<keyword evidence="4 6" id="KW-0413">Isomerase</keyword>
<keyword evidence="3 6" id="KW-0697">Rotamase</keyword>
<dbReference type="SUPFAM" id="SSF54534">
    <property type="entry name" value="FKBP-like"/>
    <property type="match status" value="1"/>
</dbReference>
<dbReference type="PANTHER" id="PTHR45779">
    <property type="entry name" value="PEPTIDYLPROLYL ISOMERASE"/>
    <property type="match status" value="1"/>
</dbReference>
<dbReference type="GeneID" id="5232745"/>
<dbReference type="PANTHER" id="PTHR45779:SF7">
    <property type="entry name" value="PEPTIDYLPROLYL ISOMERASE"/>
    <property type="match status" value="1"/>
</dbReference>
<evidence type="ECO:0000256" key="4">
    <source>
        <dbReference type="ARBA" id="ARBA00023235"/>
    </source>
</evidence>
<evidence type="ECO:0000313" key="9">
    <source>
        <dbReference type="EMBL" id="EDK45213.1"/>
    </source>
</evidence>
<comment type="catalytic activity">
    <reaction evidence="1 6">
        <text>[protein]-peptidylproline (omega=180) = [protein]-peptidylproline (omega=0)</text>
        <dbReference type="Rhea" id="RHEA:16237"/>
        <dbReference type="Rhea" id="RHEA-COMP:10747"/>
        <dbReference type="Rhea" id="RHEA-COMP:10748"/>
        <dbReference type="ChEBI" id="CHEBI:83833"/>
        <dbReference type="ChEBI" id="CHEBI:83834"/>
        <dbReference type="EC" id="5.2.1.8"/>
    </reaction>
</comment>
<dbReference type="InParanoid" id="A5E1A5"/>
<dbReference type="GO" id="GO:0003755">
    <property type="term" value="F:peptidyl-prolyl cis-trans isomerase activity"/>
    <property type="evidence" value="ECO:0007669"/>
    <property type="project" value="UniProtKB-KW"/>
</dbReference>
<sequence length="181" mass="20042">MGRTTSQFRLGSKTSHPAHTTFSFFFLLFFQILHDTNLNSLPLLFICLDITKSVKCSRKTQPGDSISVHYKGTLEDGTKFDSSYDRGTPLPFIVGAGQVITCWDEGLLDMCIGEKRTLWCHHNVAYGERGIGPIPGGAALIFETELIDIAGVPKEEQAVEDEASEEGKKDDAKDEIEKDEL</sequence>
<dbReference type="PROSITE" id="PS50059">
    <property type="entry name" value="FKBP_PPIASE"/>
    <property type="match status" value="1"/>
</dbReference>
<accession>A5E1A5</accession>
<dbReference type="STRING" id="379508.A5E1A5"/>
<feature type="region of interest" description="Disordered" evidence="7">
    <location>
        <begin position="155"/>
        <end position="181"/>
    </location>
</feature>
<dbReference type="InterPro" id="IPR001179">
    <property type="entry name" value="PPIase_FKBP_dom"/>
</dbReference>
<dbReference type="VEuPathDB" id="FungiDB:LELG_03392"/>
<dbReference type="Proteomes" id="UP000001996">
    <property type="component" value="Unassembled WGS sequence"/>
</dbReference>
<evidence type="ECO:0000256" key="2">
    <source>
        <dbReference type="ARBA" id="ARBA00013194"/>
    </source>
</evidence>
<reference evidence="9 10" key="1">
    <citation type="journal article" date="2009" name="Nature">
        <title>Evolution of pathogenicity and sexual reproduction in eight Candida genomes.</title>
        <authorList>
            <person name="Butler G."/>
            <person name="Rasmussen M.D."/>
            <person name="Lin M.F."/>
            <person name="Santos M.A."/>
            <person name="Sakthikumar S."/>
            <person name="Munro C.A."/>
            <person name="Rheinbay E."/>
            <person name="Grabherr M."/>
            <person name="Forche A."/>
            <person name="Reedy J.L."/>
            <person name="Agrafioti I."/>
            <person name="Arnaud M.B."/>
            <person name="Bates S."/>
            <person name="Brown A.J."/>
            <person name="Brunke S."/>
            <person name="Costanzo M.C."/>
            <person name="Fitzpatrick D.A."/>
            <person name="de Groot P.W."/>
            <person name="Harris D."/>
            <person name="Hoyer L.L."/>
            <person name="Hube B."/>
            <person name="Klis F.M."/>
            <person name="Kodira C."/>
            <person name="Lennard N."/>
            <person name="Logue M.E."/>
            <person name="Martin R."/>
            <person name="Neiman A.M."/>
            <person name="Nikolaou E."/>
            <person name="Quail M.A."/>
            <person name="Quinn J."/>
            <person name="Santos M.C."/>
            <person name="Schmitzberger F.F."/>
            <person name="Sherlock G."/>
            <person name="Shah P."/>
            <person name="Silverstein K.A."/>
            <person name="Skrzypek M.S."/>
            <person name="Soll D."/>
            <person name="Staggs R."/>
            <person name="Stansfield I."/>
            <person name="Stumpf M.P."/>
            <person name="Sudbery P.E."/>
            <person name="Srikantha T."/>
            <person name="Zeng Q."/>
            <person name="Berman J."/>
            <person name="Berriman M."/>
            <person name="Heitman J."/>
            <person name="Gow N.A."/>
            <person name="Lorenz M.C."/>
            <person name="Birren B.W."/>
            <person name="Kellis M."/>
            <person name="Cuomo C.A."/>
        </authorList>
    </citation>
    <scope>NUCLEOTIDE SEQUENCE [LARGE SCALE GENOMIC DNA]</scope>
    <source>
        <strain evidence="10">ATCC 11503 / BCRC 21390 / CBS 2605 / JCM 1781 / NBRC 1676 / NRRL YB-4239</strain>
    </source>
</reference>